<reference evidence="1" key="1">
    <citation type="submission" date="2021-11" db="EMBL/GenBank/DDBJ databases">
        <authorList>
            <consortium name="Genoscope - CEA"/>
            <person name="William W."/>
        </authorList>
    </citation>
    <scope>NUCLEOTIDE SEQUENCE</scope>
</reference>
<dbReference type="EMBL" id="CAKKNE010000004">
    <property type="protein sequence ID" value="CAH0375257.1"/>
    <property type="molecule type" value="Genomic_DNA"/>
</dbReference>
<proteinExistence type="predicted"/>
<comment type="caution">
    <text evidence="1">The sequence shown here is derived from an EMBL/GenBank/DDBJ whole genome shotgun (WGS) entry which is preliminary data.</text>
</comment>
<evidence type="ECO:0000313" key="2">
    <source>
        <dbReference type="Proteomes" id="UP000789595"/>
    </source>
</evidence>
<gene>
    <name evidence="1" type="ORF">PECAL_4P25830</name>
</gene>
<accession>A0A8J2SVM8</accession>
<sequence>MTRQTRAVRARRRTPRAFAALGGDDEALPQIAPTDDGRAAPETAELDGAVEQAGIGSDQDWPRWLRQAHQPIWLVDDAFVHRLNRDD</sequence>
<evidence type="ECO:0000313" key="1">
    <source>
        <dbReference type="EMBL" id="CAH0375257.1"/>
    </source>
</evidence>
<keyword evidence="2" id="KW-1185">Reference proteome</keyword>
<name>A0A8J2SVM8_9STRA</name>
<organism evidence="1 2">
    <name type="scientific">Pelagomonas calceolata</name>
    <dbReference type="NCBI Taxonomy" id="35677"/>
    <lineage>
        <taxon>Eukaryota</taxon>
        <taxon>Sar</taxon>
        <taxon>Stramenopiles</taxon>
        <taxon>Ochrophyta</taxon>
        <taxon>Pelagophyceae</taxon>
        <taxon>Pelagomonadales</taxon>
        <taxon>Pelagomonadaceae</taxon>
        <taxon>Pelagomonas</taxon>
    </lineage>
</organism>
<dbReference type="AlphaFoldDB" id="A0A8J2SVM8"/>
<protein>
    <submittedName>
        <fullName evidence="1">Uncharacterized protein</fullName>
    </submittedName>
</protein>
<dbReference type="Proteomes" id="UP000789595">
    <property type="component" value="Unassembled WGS sequence"/>
</dbReference>